<reference evidence="3" key="1">
    <citation type="submission" date="2022-07" db="EMBL/GenBank/DDBJ databases">
        <title>Phylogenomic reconstructions and comparative analyses of Kickxellomycotina fungi.</title>
        <authorList>
            <person name="Reynolds N.K."/>
            <person name="Stajich J.E."/>
            <person name="Barry K."/>
            <person name="Grigoriev I.V."/>
            <person name="Crous P."/>
            <person name="Smith M.E."/>
        </authorList>
    </citation>
    <scope>NUCLEOTIDE SEQUENCE</scope>
    <source>
        <strain evidence="3">BCRC 34489</strain>
    </source>
</reference>
<feature type="compositionally biased region" description="Basic and acidic residues" evidence="1">
    <location>
        <begin position="375"/>
        <end position="388"/>
    </location>
</feature>
<proteinExistence type="predicted"/>
<feature type="compositionally biased region" description="Low complexity" evidence="1">
    <location>
        <begin position="262"/>
        <end position="276"/>
    </location>
</feature>
<feature type="domain" description="MHD" evidence="2">
    <location>
        <begin position="705"/>
        <end position="971"/>
    </location>
</feature>
<evidence type="ECO:0000259" key="2">
    <source>
        <dbReference type="PROSITE" id="PS51072"/>
    </source>
</evidence>
<dbReference type="Gene3D" id="1.20.1270.60">
    <property type="entry name" value="Arfaptin homology (AH) domain/BAR domain"/>
    <property type="match status" value="1"/>
</dbReference>
<dbReference type="InterPro" id="IPR018808">
    <property type="entry name" value="Muniscin_C"/>
</dbReference>
<dbReference type="InterPro" id="IPR028565">
    <property type="entry name" value="MHD"/>
</dbReference>
<feature type="compositionally biased region" description="Polar residues" evidence="1">
    <location>
        <begin position="533"/>
        <end position="547"/>
    </location>
</feature>
<comment type="caution">
    <text evidence="3">The sequence shown here is derived from an EMBL/GenBank/DDBJ whole genome shotgun (WGS) entry which is preliminary data.</text>
</comment>
<protein>
    <recommendedName>
        <fullName evidence="2">MHD domain-containing protein</fullName>
    </recommendedName>
</protein>
<dbReference type="Proteomes" id="UP001140172">
    <property type="component" value="Unassembled WGS sequence"/>
</dbReference>
<sequence>MSEAQLIQSFLPLALSEEITRRYTVGTATLTQLIGHFSQRVQLQDALANTIEKAAAGAHGKLGTIKGSGGGSGFGSLSGSSSSSSSTRHTDEEIDGLLAALQKEVEGQMRMHLHLGERINNEVVRPLSSFMTKDAWLVAKDIEAKVRHLATTMRSHHEQIPKLSARTVSKSAKTSQQAKQKLDDESRALVQLQQRWQAEIAAMVDDFETADVARIELIRESVLRFEHYRGELHKAAQGGTAAAREIAKGMQPHVRIIDAMQGDAGRSGARPAAAGSEETEEAGGRGLFKRGLFRGKTRRASKTASAEQSTASLHSRSVSSMASPGNAPAVPPSIQTATTRDTADSEVFSPGLSSDGQSIPASRLRGDSLVSSQESHVEGTAEAREPAGERAAPAGTQGSGGDFAEWVFAEGSQEAGAVDASVGSLVHVAAGGLPPISEDRKEEEPAAEDTSLFKDVKVDDVKFGDVKFDDVKFDDVFGAPSGPFETQTAEANSADSSGAPATAIDLDSVFSIPNEAAKPADAATPKPSTPSPHQRSASLDNGRTSGTSSSAEDSDAEAADQSFRVKFSIRDRAIEDNPDESKAALSRVTTLLRAAPASRGGNRRRDVRTMYVPSSLPITGGFGLDADAPVETPTDSSVRRRARPPPPPPAPAGSRARSIRQQSQASLATATADAAVPSAAEPEATAGDGEARAVPRGRRQASSGPVAIAMHVIETLDFNFRHPADDSDIEFTSLVTGSISMRIAQAINPLELAPLRISVQDIAGVQLVANPAVVVADSSLTGGLNDGRTWYRFVRPNLFAQGGADVAVFKYQVAGSDQRVMPMHVHQGNVCSAGSAAIMLFCDPHASGAFGGDTLVGPAVLLNIEGGSIKTQSSRPAAVWYRERNSVLWRLDDMAVPREESGVAEAACNLTVKASGDGWPVPGPIALKFEAHATRLVDVAVAIARVSGGAPVHVVDSPSSHVVKSGKCVYVYENAPRVEEEHDDAHSSATSEASWAAADDQGQQSAQ</sequence>
<feature type="compositionally biased region" description="Low complexity" evidence="1">
    <location>
        <begin position="517"/>
        <end position="526"/>
    </location>
</feature>
<accession>A0A9W8LJX3</accession>
<feature type="region of interest" description="Disordered" evidence="1">
    <location>
        <begin position="615"/>
        <end position="702"/>
    </location>
</feature>
<dbReference type="EMBL" id="JANBUM010000155">
    <property type="protein sequence ID" value="KAJ2783059.1"/>
    <property type="molecule type" value="Genomic_DNA"/>
</dbReference>
<feature type="region of interest" description="Disordered" evidence="1">
    <location>
        <begin position="262"/>
        <end position="402"/>
    </location>
</feature>
<gene>
    <name evidence="3" type="ORF">GGI15_002713</name>
</gene>
<evidence type="ECO:0000313" key="4">
    <source>
        <dbReference type="Proteomes" id="UP001140172"/>
    </source>
</evidence>
<dbReference type="PROSITE" id="PS51072">
    <property type="entry name" value="MHD"/>
    <property type="match status" value="1"/>
</dbReference>
<feature type="compositionally biased region" description="Basic residues" evidence="1">
    <location>
        <begin position="287"/>
        <end position="301"/>
    </location>
</feature>
<feature type="compositionally biased region" description="Low complexity" evidence="1">
    <location>
        <begin position="987"/>
        <end position="1007"/>
    </location>
</feature>
<dbReference type="Pfam" id="PF10291">
    <property type="entry name" value="muHD"/>
    <property type="match status" value="1"/>
</dbReference>
<feature type="compositionally biased region" description="Polar residues" evidence="1">
    <location>
        <begin position="351"/>
        <end position="360"/>
    </location>
</feature>
<organism evidence="3 4">
    <name type="scientific">Coemansia interrupta</name>
    <dbReference type="NCBI Taxonomy" id="1126814"/>
    <lineage>
        <taxon>Eukaryota</taxon>
        <taxon>Fungi</taxon>
        <taxon>Fungi incertae sedis</taxon>
        <taxon>Zoopagomycota</taxon>
        <taxon>Kickxellomycotina</taxon>
        <taxon>Kickxellomycetes</taxon>
        <taxon>Kickxellales</taxon>
        <taxon>Kickxellaceae</taxon>
        <taxon>Coemansia</taxon>
    </lineage>
</organism>
<feature type="region of interest" description="Disordered" evidence="1">
    <location>
        <begin position="979"/>
        <end position="1007"/>
    </location>
</feature>
<evidence type="ECO:0000256" key="1">
    <source>
        <dbReference type="SAM" id="MobiDB-lite"/>
    </source>
</evidence>
<evidence type="ECO:0000313" key="3">
    <source>
        <dbReference type="EMBL" id="KAJ2783059.1"/>
    </source>
</evidence>
<feature type="compositionally biased region" description="Low complexity" evidence="1">
    <location>
        <begin position="652"/>
        <end position="686"/>
    </location>
</feature>
<dbReference type="InterPro" id="IPR027267">
    <property type="entry name" value="AH/BAR_dom_sf"/>
</dbReference>
<feature type="compositionally biased region" description="Polar residues" evidence="1">
    <location>
        <begin position="302"/>
        <end position="323"/>
    </location>
</feature>
<dbReference type="SUPFAM" id="SSF103657">
    <property type="entry name" value="BAR/IMD domain-like"/>
    <property type="match status" value="1"/>
</dbReference>
<keyword evidence="4" id="KW-1185">Reference proteome</keyword>
<name>A0A9W8LJX3_9FUNG</name>
<dbReference type="OrthoDB" id="5593455at2759"/>
<dbReference type="AlphaFoldDB" id="A0A9W8LJX3"/>
<feature type="region of interest" description="Disordered" evidence="1">
    <location>
        <begin position="517"/>
        <end position="560"/>
    </location>
</feature>